<dbReference type="AlphaFoldDB" id="A0A6J6E6P0"/>
<reference evidence="2" key="1">
    <citation type="submission" date="2020-05" db="EMBL/GenBank/DDBJ databases">
        <authorList>
            <person name="Chiriac C."/>
            <person name="Salcher M."/>
            <person name="Ghai R."/>
            <person name="Kavagutti S V."/>
        </authorList>
    </citation>
    <scope>NUCLEOTIDE SEQUENCE</scope>
</reference>
<sequence>MQILVNILVILHFIGLAYLLGSFLVQIKDIVKGKGRVLRGMLDGALLQIITGVALVGIYSAGLVEDETVDNAKIAVKLGVVLVIYVLALIFRKRTVAPSWVLWLIGLLTVSNIIIAVVW</sequence>
<feature type="transmembrane region" description="Helical" evidence="1">
    <location>
        <begin position="74"/>
        <end position="91"/>
    </location>
</feature>
<evidence type="ECO:0000256" key="1">
    <source>
        <dbReference type="SAM" id="Phobius"/>
    </source>
</evidence>
<proteinExistence type="predicted"/>
<feature type="transmembrane region" description="Helical" evidence="1">
    <location>
        <begin position="100"/>
        <end position="118"/>
    </location>
</feature>
<organism evidence="2">
    <name type="scientific">freshwater metagenome</name>
    <dbReference type="NCBI Taxonomy" id="449393"/>
    <lineage>
        <taxon>unclassified sequences</taxon>
        <taxon>metagenomes</taxon>
        <taxon>ecological metagenomes</taxon>
    </lineage>
</organism>
<feature type="transmembrane region" description="Helical" evidence="1">
    <location>
        <begin position="45"/>
        <end position="62"/>
    </location>
</feature>
<keyword evidence="1" id="KW-1133">Transmembrane helix</keyword>
<keyword evidence="1" id="KW-0812">Transmembrane</keyword>
<dbReference type="EMBL" id="CAEZTD010000132">
    <property type="protein sequence ID" value="CAB4571516.1"/>
    <property type="molecule type" value="Genomic_DNA"/>
</dbReference>
<feature type="transmembrane region" description="Helical" evidence="1">
    <location>
        <begin position="6"/>
        <end position="25"/>
    </location>
</feature>
<gene>
    <name evidence="2" type="ORF">UFOPK1591_01325</name>
</gene>
<keyword evidence="1" id="KW-0472">Membrane</keyword>
<protein>
    <submittedName>
        <fullName evidence="2">Unannotated protein</fullName>
    </submittedName>
</protein>
<evidence type="ECO:0000313" key="2">
    <source>
        <dbReference type="EMBL" id="CAB4571516.1"/>
    </source>
</evidence>
<name>A0A6J6E6P0_9ZZZZ</name>
<accession>A0A6J6E6P0</accession>